<evidence type="ECO:0000256" key="9">
    <source>
        <dbReference type="SAM" id="MobiDB-lite"/>
    </source>
</evidence>
<dbReference type="Pfam" id="PF00189">
    <property type="entry name" value="Ribosomal_S3_C"/>
    <property type="match status" value="1"/>
</dbReference>
<feature type="region of interest" description="Disordered" evidence="9">
    <location>
        <begin position="214"/>
        <end position="243"/>
    </location>
</feature>
<comment type="function">
    <text evidence="6 8">Binds the lower part of the 30S subunit head. Binds mRNA in the 70S ribosome, positioning it for translation.</text>
</comment>
<evidence type="ECO:0000259" key="10">
    <source>
        <dbReference type="PROSITE" id="PS50823"/>
    </source>
</evidence>
<comment type="caution">
    <text evidence="11">The sequence shown here is derived from an EMBL/GenBank/DDBJ whole genome shotgun (WGS) entry which is preliminary data.</text>
</comment>
<dbReference type="InterPro" id="IPR001351">
    <property type="entry name" value="Ribosomal_uS3_C"/>
</dbReference>
<keyword evidence="2 8" id="KW-0699">rRNA-binding</keyword>
<accession>A0A2M7V6C7</accession>
<comment type="similarity">
    <text evidence="1 8">Belongs to the universal ribosomal protein uS3 family.</text>
</comment>
<dbReference type="AlphaFoldDB" id="A0A2M7V6C7"/>
<dbReference type="GO" id="GO:0019843">
    <property type="term" value="F:rRNA binding"/>
    <property type="evidence" value="ECO:0007669"/>
    <property type="project" value="UniProtKB-UniRule"/>
</dbReference>
<dbReference type="PROSITE" id="PS50823">
    <property type="entry name" value="KH_TYPE_2"/>
    <property type="match status" value="1"/>
</dbReference>
<dbReference type="FunFam" id="3.30.300.20:FF:000001">
    <property type="entry name" value="30S ribosomal protein S3"/>
    <property type="match status" value="1"/>
</dbReference>
<dbReference type="HAMAP" id="MF_01309_B">
    <property type="entry name" value="Ribosomal_uS3_B"/>
    <property type="match status" value="1"/>
</dbReference>
<proteinExistence type="inferred from homology"/>
<evidence type="ECO:0000256" key="6">
    <source>
        <dbReference type="ARBA" id="ARBA00024998"/>
    </source>
</evidence>
<evidence type="ECO:0000256" key="2">
    <source>
        <dbReference type="ARBA" id="ARBA00022730"/>
    </source>
</evidence>
<dbReference type="PANTHER" id="PTHR11760">
    <property type="entry name" value="30S/40S RIBOSOMAL PROTEIN S3"/>
    <property type="match status" value="1"/>
</dbReference>
<feature type="domain" description="KH type-2" evidence="10">
    <location>
        <begin position="38"/>
        <end position="109"/>
    </location>
</feature>
<evidence type="ECO:0000256" key="3">
    <source>
        <dbReference type="ARBA" id="ARBA00022884"/>
    </source>
</evidence>
<dbReference type="GO" id="GO:0006412">
    <property type="term" value="P:translation"/>
    <property type="evidence" value="ECO:0007669"/>
    <property type="project" value="UniProtKB-UniRule"/>
</dbReference>
<dbReference type="EMBL" id="PFPI01000001">
    <property type="protein sequence ID" value="PIZ94126.1"/>
    <property type="molecule type" value="Genomic_DNA"/>
</dbReference>
<evidence type="ECO:0000313" key="12">
    <source>
        <dbReference type="Proteomes" id="UP000230078"/>
    </source>
</evidence>
<dbReference type="GO" id="GO:0003729">
    <property type="term" value="F:mRNA binding"/>
    <property type="evidence" value="ECO:0007669"/>
    <property type="project" value="UniProtKB-UniRule"/>
</dbReference>
<reference evidence="12" key="1">
    <citation type="submission" date="2017-09" db="EMBL/GenBank/DDBJ databases">
        <title>Depth-based differentiation of microbial function through sediment-hosted aquifers and enrichment of novel symbionts in the deep terrestrial subsurface.</title>
        <authorList>
            <person name="Probst A.J."/>
            <person name="Ladd B."/>
            <person name="Jarett J.K."/>
            <person name="Geller-Mcgrath D.E."/>
            <person name="Sieber C.M.K."/>
            <person name="Emerson J.B."/>
            <person name="Anantharaman K."/>
            <person name="Thomas B.C."/>
            <person name="Malmstrom R."/>
            <person name="Stieglmeier M."/>
            <person name="Klingl A."/>
            <person name="Woyke T."/>
            <person name="Ryan C.M."/>
            <person name="Banfield J.F."/>
        </authorList>
    </citation>
    <scope>NUCLEOTIDE SEQUENCE [LARGE SCALE GENOMIC DNA]</scope>
</reference>
<dbReference type="InterPro" id="IPR009019">
    <property type="entry name" value="KH_sf_prok-type"/>
</dbReference>
<comment type="subunit">
    <text evidence="8">Part of the 30S ribosomal subunit. Forms a tight complex with proteins S10 and S14.</text>
</comment>
<dbReference type="InterPro" id="IPR057258">
    <property type="entry name" value="Ribosomal_uS3"/>
</dbReference>
<dbReference type="NCBIfam" id="TIGR01009">
    <property type="entry name" value="rpsC_bact"/>
    <property type="match status" value="1"/>
</dbReference>
<dbReference type="CDD" id="cd02412">
    <property type="entry name" value="KH-II_30S_S3"/>
    <property type="match status" value="1"/>
</dbReference>
<dbReference type="SUPFAM" id="SSF54814">
    <property type="entry name" value="Prokaryotic type KH domain (KH-domain type II)"/>
    <property type="match status" value="1"/>
</dbReference>
<dbReference type="InterPro" id="IPR015946">
    <property type="entry name" value="KH_dom-like_a/b"/>
</dbReference>
<keyword evidence="4 8" id="KW-0689">Ribosomal protein</keyword>
<dbReference type="Gene3D" id="3.30.300.20">
    <property type="match status" value="1"/>
</dbReference>
<dbReference type="InterPro" id="IPR004044">
    <property type="entry name" value="KH_dom_type_2"/>
</dbReference>
<dbReference type="GO" id="GO:0022627">
    <property type="term" value="C:cytosolic small ribosomal subunit"/>
    <property type="evidence" value="ECO:0007669"/>
    <property type="project" value="TreeGrafter"/>
</dbReference>
<evidence type="ECO:0000256" key="1">
    <source>
        <dbReference type="ARBA" id="ARBA00010761"/>
    </source>
</evidence>
<evidence type="ECO:0000256" key="8">
    <source>
        <dbReference type="HAMAP-Rule" id="MF_01309"/>
    </source>
</evidence>
<keyword evidence="3 8" id="KW-0694">RNA-binding</keyword>
<sequence>MGHKVHPKIHRTGVIYTWDSRWFSKDDYATYARHDIAIRTYLRKKFKDAHIDRISIERGPKNLTVTILAAKPGYIIGRGGKGLDDVRKHIERKVLQMKMKVKLNVREVTSPSLSAMVVAQSIVGDLEKRIPFRRSMKQSIQRVMESNAGGVKVQVSGRLNGADIARSEKLASGKVPLITLRGDVDYGLVEAHTTYGVIGVKVWIYHGEVFGQKDAFEGSDEPQPKSTNKRRKRPTRRPDADKN</sequence>
<name>A0A2M7V6C7_9BACT</name>
<dbReference type="InterPro" id="IPR005704">
    <property type="entry name" value="Ribosomal_uS3_bac-typ"/>
</dbReference>
<dbReference type="Proteomes" id="UP000230078">
    <property type="component" value="Unassembled WGS sequence"/>
</dbReference>
<evidence type="ECO:0000256" key="7">
    <source>
        <dbReference type="ARBA" id="ARBA00035257"/>
    </source>
</evidence>
<protein>
    <recommendedName>
        <fullName evidence="7 8">Small ribosomal subunit protein uS3</fullName>
    </recommendedName>
</protein>
<dbReference type="InterPro" id="IPR036419">
    <property type="entry name" value="Ribosomal_S3_C_sf"/>
</dbReference>
<evidence type="ECO:0000256" key="4">
    <source>
        <dbReference type="ARBA" id="ARBA00022980"/>
    </source>
</evidence>
<evidence type="ECO:0000313" key="11">
    <source>
        <dbReference type="EMBL" id="PIZ94126.1"/>
    </source>
</evidence>
<dbReference type="PANTHER" id="PTHR11760:SF19">
    <property type="entry name" value="SMALL RIBOSOMAL SUBUNIT PROTEIN US3C"/>
    <property type="match status" value="1"/>
</dbReference>
<dbReference type="GO" id="GO:0003735">
    <property type="term" value="F:structural constituent of ribosome"/>
    <property type="evidence" value="ECO:0007669"/>
    <property type="project" value="InterPro"/>
</dbReference>
<keyword evidence="5 8" id="KW-0687">Ribonucleoprotein</keyword>
<dbReference type="Pfam" id="PF07650">
    <property type="entry name" value="KH_2"/>
    <property type="match status" value="1"/>
</dbReference>
<organism evidence="11 12">
    <name type="scientific">Candidatus Magasanikbacteria bacterium CG_4_10_14_0_2_um_filter_41_31</name>
    <dbReference type="NCBI Taxonomy" id="1974639"/>
    <lineage>
        <taxon>Bacteria</taxon>
        <taxon>Candidatus Magasanikiibacteriota</taxon>
    </lineage>
</organism>
<dbReference type="SUPFAM" id="SSF54821">
    <property type="entry name" value="Ribosomal protein S3 C-terminal domain"/>
    <property type="match status" value="1"/>
</dbReference>
<evidence type="ECO:0000256" key="5">
    <source>
        <dbReference type="ARBA" id="ARBA00023274"/>
    </source>
</evidence>
<gene>
    <name evidence="8" type="primary">rpsC</name>
    <name evidence="11" type="ORF">COX83_00105</name>
</gene>
<dbReference type="Gene3D" id="3.30.1140.32">
    <property type="entry name" value="Ribosomal protein S3, C-terminal domain"/>
    <property type="match status" value="1"/>
</dbReference>